<keyword evidence="2" id="KW-1133">Transmembrane helix</keyword>
<keyword evidence="2" id="KW-0472">Membrane</keyword>
<evidence type="ECO:0000256" key="1">
    <source>
        <dbReference type="SAM" id="MobiDB-lite"/>
    </source>
</evidence>
<keyword evidence="2" id="KW-0812">Transmembrane</keyword>
<dbReference type="AlphaFoldDB" id="A0A9W7EHK7"/>
<accession>A0A9W7EHK7</accession>
<feature type="compositionally biased region" description="Basic and acidic residues" evidence="1">
    <location>
        <begin position="66"/>
        <end position="104"/>
    </location>
</feature>
<feature type="transmembrane region" description="Helical" evidence="2">
    <location>
        <begin position="172"/>
        <end position="193"/>
    </location>
</feature>
<dbReference type="OrthoDB" id="204261at2759"/>
<dbReference type="Proteomes" id="UP001165122">
    <property type="component" value="Unassembled WGS sequence"/>
</dbReference>
<keyword evidence="4" id="KW-1185">Reference proteome</keyword>
<protein>
    <submittedName>
        <fullName evidence="3">Uncharacterized protein</fullName>
    </submittedName>
</protein>
<evidence type="ECO:0000256" key="2">
    <source>
        <dbReference type="SAM" id="Phobius"/>
    </source>
</evidence>
<proteinExistence type="predicted"/>
<feature type="region of interest" description="Disordered" evidence="1">
    <location>
        <begin position="1"/>
        <end position="104"/>
    </location>
</feature>
<dbReference type="EMBL" id="BRXW01000913">
    <property type="protein sequence ID" value="GMH79203.1"/>
    <property type="molecule type" value="Genomic_DNA"/>
</dbReference>
<feature type="transmembrane region" description="Helical" evidence="2">
    <location>
        <begin position="129"/>
        <end position="152"/>
    </location>
</feature>
<reference evidence="4" key="1">
    <citation type="journal article" date="2023" name="Commun. Biol.">
        <title>Genome analysis of Parmales, the sister group of diatoms, reveals the evolutionary specialization of diatoms from phago-mixotrophs to photoautotrophs.</title>
        <authorList>
            <person name="Ban H."/>
            <person name="Sato S."/>
            <person name="Yoshikawa S."/>
            <person name="Yamada K."/>
            <person name="Nakamura Y."/>
            <person name="Ichinomiya M."/>
            <person name="Sato N."/>
            <person name="Blanc-Mathieu R."/>
            <person name="Endo H."/>
            <person name="Kuwata A."/>
            <person name="Ogata H."/>
        </authorList>
    </citation>
    <scope>NUCLEOTIDE SEQUENCE [LARGE SCALE GENOMIC DNA]</scope>
    <source>
        <strain evidence="4">NIES 3700</strain>
    </source>
</reference>
<evidence type="ECO:0000313" key="3">
    <source>
        <dbReference type="EMBL" id="GMH79203.1"/>
    </source>
</evidence>
<name>A0A9W7EHK7_9STRA</name>
<organism evidence="3 4">
    <name type="scientific">Triparma laevis f. longispina</name>
    <dbReference type="NCBI Taxonomy" id="1714387"/>
    <lineage>
        <taxon>Eukaryota</taxon>
        <taxon>Sar</taxon>
        <taxon>Stramenopiles</taxon>
        <taxon>Ochrophyta</taxon>
        <taxon>Bolidophyceae</taxon>
        <taxon>Parmales</taxon>
        <taxon>Triparmaceae</taxon>
        <taxon>Triparma</taxon>
    </lineage>
</organism>
<evidence type="ECO:0000313" key="4">
    <source>
        <dbReference type="Proteomes" id="UP001165122"/>
    </source>
</evidence>
<feature type="compositionally biased region" description="Low complexity" evidence="1">
    <location>
        <begin position="44"/>
        <end position="65"/>
    </location>
</feature>
<sequence>MFFTPKSSGEIKNANPRFLSRKPLLAGKGFAKPAPDSQPPTPSPAVASTSSVADSTTTSSESPPTNDERSDSDRQDAILREKFGLTPLAERKSKPAPDPKAVKKDVPNDVFAMIPAPIMIGIDRFLKGGVAVSTLAFVLAGIAITIEAWSAASKQPLPPALDEFIVQTIEPNFTPGLGVLLGFSVSLGVFTAAQLGSESANYKE</sequence>
<gene>
    <name evidence="3" type="ORF">TrLO_g13601</name>
</gene>
<comment type="caution">
    <text evidence="3">The sequence shown here is derived from an EMBL/GenBank/DDBJ whole genome shotgun (WGS) entry which is preliminary data.</text>
</comment>